<comment type="caution">
    <text evidence="2">The sequence shown here is derived from an EMBL/GenBank/DDBJ whole genome shotgun (WGS) entry which is preliminary data.</text>
</comment>
<proteinExistence type="predicted"/>
<reference evidence="2" key="1">
    <citation type="submission" date="2020-11" db="EMBL/GenBank/DDBJ databases">
        <title>Sequencing the genomes of 1000 actinobacteria strains.</title>
        <authorList>
            <person name="Klenk H.-P."/>
        </authorList>
    </citation>
    <scope>NUCLEOTIDE SEQUENCE</scope>
    <source>
        <strain evidence="2">DSM 26152</strain>
    </source>
</reference>
<dbReference type="EMBL" id="JADOTZ010000001">
    <property type="protein sequence ID" value="MBG6085830.1"/>
    <property type="molecule type" value="Genomic_DNA"/>
</dbReference>
<dbReference type="AlphaFoldDB" id="A0A931DFC8"/>
<evidence type="ECO:0000256" key="1">
    <source>
        <dbReference type="SAM" id="Phobius"/>
    </source>
</evidence>
<dbReference type="Proteomes" id="UP000625033">
    <property type="component" value="Unassembled WGS sequence"/>
</dbReference>
<protein>
    <submittedName>
        <fullName evidence="2">Uncharacterized protein</fullName>
    </submittedName>
</protein>
<keyword evidence="1" id="KW-0472">Membrane</keyword>
<keyword evidence="1" id="KW-1133">Transmembrane helix</keyword>
<accession>A0A931DFC8</accession>
<name>A0A931DFC8_9MICC</name>
<gene>
    <name evidence="2" type="ORF">IW252_002597</name>
</gene>
<feature type="transmembrane region" description="Helical" evidence="1">
    <location>
        <begin position="6"/>
        <end position="24"/>
    </location>
</feature>
<dbReference type="RefSeq" id="WP_196836971.1">
    <property type="nucleotide sequence ID" value="NZ_JADOTZ010000001.1"/>
</dbReference>
<sequence length="87" mass="9608">MTALDVVLWTVNFVAYTFAGRYLYEVLERRDKARRAWVIQCPGCTFKATLEDPSPAGVNVARGFVAAHQSSSGHTGEQIEHLPKEAA</sequence>
<keyword evidence="1" id="KW-0812">Transmembrane</keyword>
<evidence type="ECO:0000313" key="2">
    <source>
        <dbReference type="EMBL" id="MBG6085830.1"/>
    </source>
</evidence>
<keyword evidence="3" id="KW-1185">Reference proteome</keyword>
<evidence type="ECO:0000313" key="3">
    <source>
        <dbReference type="Proteomes" id="UP000625033"/>
    </source>
</evidence>
<organism evidence="2 3">
    <name type="scientific">Zhihengliuella flava</name>
    <dbReference type="NCBI Taxonomy" id="1285193"/>
    <lineage>
        <taxon>Bacteria</taxon>
        <taxon>Bacillati</taxon>
        <taxon>Actinomycetota</taxon>
        <taxon>Actinomycetes</taxon>
        <taxon>Micrococcales</taxon>
        <taxon>Micrococcaceae</taxon>
        <taxon>Zhihengliuella</taxon>
    </lineage>
</organism>